<sequence>MDPSQKKKRKAARNSTDTHFNFDLFGAFIRFTSPLPEIVSCQRPVAMFTQKRNKYRPTVVELRTGYTSVCISLVPLWLCFSIICLLSFGNVKPELEDFTLLMTEHFIKGFFV</sequence>
<evidence type="ECO:0000313" key="2">
    <source>
        <dbReference type="EMBL" id="KAG8188659.1"/>
    </source>
</evidence>
<evidence type="ECO:0000313" key="3">
    <source>
        <dbReference type="Proteomes" id="UP000827092"/>
    </source>
</evidence>
<dbReference type="Proteomes" id="UP000827092">
    <property type="component" value="Unassembled WGS sequence"/>
</dbReference>
<evidence type="ECO:0000256" key="1">
    <source>
        <dbReference type="SAM" id="Phobius"/>
    </source>
</evidence>
<gene>
    <name evidence="2" type="ORF">JTE90_026763</name>
</gene>
<dbReference type="EMBL" id="JAFNEN010000234">
    <property type="protein sequence ID" value="KAG8188659.1"/>
    <property type="molecule type" value="Genomic_DNA"/>
</dbReference>
<reference evidence="2 3" key="1">
    <citation type="journal article" date="2022" name="Nat. Ecol. Evol.">
        <title>A masculinizing supergene underlies an exaggerated male reproductive morph in a spider.</title>
        <authorList>
            <person name="Hendrickx F."/>
            <person name="De Corte Z."/>
            <person name="Sonet G."/>
            <person name="Van Belleghem S.M."/>
            <person name="Kostlbacher S."/>
            <person name="Vangestel C."/>
        </authorList>
    </citation>
    <scope>NUCLEOTIDE SEQUENCE [LARGE SCALE GENOMIC DNA]</scope>
    <source>
        <strain evidence="2">W744_W776</strain>
    </source>
</reference>
<protein>
    <submittedName>
        <fullName evidence="2">Uncharacterized protein</fullName>
    </submittedName>
</protein>
<proteinExistence type="predicted"/>
<comment type="caution">
    <text evidence="2">The sequence shown here is derived from an EMBL/GenBank/DDBJ whole genome shotgun (WGS) entry which is preliminary data.</text>
</comment>
<keyword evidence="3" id="KW-1185">Reference proteome</keyword>
<dbReference type="AlphaFoldDB" id="A0AAV6UX08"/>
<organism evidence="2 3">
    <name type="scientific">Oedothorax gibbosus</name>
    <dbReference type="NCBI Taxonomy" id="931172"/>
    <lineage>
        <taxon>Eukaryota</taxon>
        <taxon>Metazoa</taxon>
        <taxon>Ecdysozoa</taxon>
        <taxon>Arthropoda</taxon>
        <taxon>Chelicerata</taxon>
        <taxon>Arachnida</taxon>
        <taxon>Araneae</taxon>
        <taxon>Araneomorphae</taxon>
        <taxon>Entelegynae</taxon>
        <taxon>Araneoidea</taxon>
        <taxon>Linyphiidae</taxon>
        <taxon>Erigoninae</taxon>
        <taxon>Oedothorax</taxon>
    </lineage>
</organism>
<accession>A0AAV6UX08</accession>
<name>A0AAV6UX08_9ARAC</name>
<keyword evidence="1" id="KW-0472">Membrane</keyword>
<keyword evidence="1" id="KW-0812">Transmembrane</keyword>
<keyword evidence="1" id="KW-1133">Transmembrane helix</keyword>
<feature type="transmembrane region" description="Helical" evidence="1">
    <location>
        <begin position="64"/>
        <end position="88"/>
    </location>
</feature>